<gene>
    <name evidence="3" type="ORF">RIF29_16501</name>
</gene>
<dbReference type="EC" id="5.6.2.3" evidence="1"/>
<keyword evidence="1" id="KW-0227">DNA damage</keyword>
<feature type="domain" description="DNA helicase Pif1-like DEAD-box helicase" evidence="2">
    <location>
        <begin position="137"/>
        <end position="315"/>
    </location>
</feature>
<keyword evidence="1" id="KW-0233">DNA recombination</keyword>
<evidence type="ECO:0000259" key="2">
    <source>
        <dbReference type="Pfam" id="PF05970"/>
    </source>
</evidence>
<accession>A0AAN9FL68</accession>
<dbReference type="GO" id="GO:0005524">
    <property type="term" value="F:ATP binding"/>
    <property type="evidence" value="ECO:0007669"/>
    <property type="project" value="UniProtKB-KW"/>
</dbReference>
<name>A0AAN9FL68_CROPI</name>
<comment type="caution">
    <text evidence="3">The sequence shown here is derived from an EMBL/GenBank/DDBJ whole genome shotgun (WGS) entry which is preliminary data.</text>
</comment>
<dbReference type="GO" id="GO:0043139">
    <property type="term" value="F:5'-3' DNA helicase activity"/>
    <property type="evidence" value="ECO:0007669"/>
    <property type="project" value="UniProtKB-EC"/>
</dbReference>
<dbReference type="GO" id="GO:0000723">
    <property type="term" value="P:telomere maintenance"/>
    <property type="evidence" value="ECO:0007669"/>
    <property type="project" value="InterPro"/>
</dbReference>
<reference evidence="3 4" key="1">
    <citation type="submission" date="2024-01" db="EMBL/GenBank/DDBJ databases">
        <title>The genomes of 5 underutilized Papilionoideae crops provide insights into root nodulation and disease resistanc.</title>
        <authorList>
            <person name="Yuan L."/>
        </authorList>
    </citation>
    <scope>NUCLEOTIDE SEQUENCE [LARGE SCALE GENOMIC DNA]</scope>
    <source>
        <strain evidence="3">ZHUSHIDOU_FW_LH</strain>
        <tissue evidence="3">Leaf</tissue>
    </source>
</reference>
<proteinExistence type="inferred from homology"/>
<comment type="catalytic activity">
    <reaction evidence="1">
        <text>ATP + H2O = ADP + phosphate + H(+)</text>
        <dbReference type="Rhea" id="RHEA:13065"/>
        <dbReference type="ChEBI" id="CHEBI:15377"/>
        <dbReference type="ChEBI" id="CHEBI:15378"/>
        <dbReference type="ChEBI" id="CHEBI:30616"/>
        <dbReference type="ChEBI" id="CHEBI:43474"/>
        <dbReference type="ChEBI" id="CHEBI:456216"/>
        <dbReference type="EC" id="5.6.2.3"/>
    </reaction>
</comment>
<dbReference type="GO" id="GO:0006310">
    <property type="term" value="P:DNA recombination"/>
    <property type="evidence" value="ECO:0007669"/>
    <property type="project" value="UniProtKB-KW"/>
</dbReference>
<dbReference type="EMBL" id="JAYWIO010000003">
    <property type="protein sequence ID" value="KAK7275385.1"/>
    <property type="molecule type" value="Genomic_DNA"/>
</dbReference>
<organism evidence="3 4">
    <name type="scientific">Crotalaria pallida</name>
    <name type="common">Smooth rattlebox</name>
    <name type="synonym">Crotalaria striata</name>
    <dbReference type="NCBI Taxonomy" id="3830"/>
    <lineage>
        <taxon>Eukaryota</taxon>
        <taxon>Viridiplantae</taxon>
        <taxon>Streptophyta</taxon>
        <taxon>Embryophyta</taxon>
        <taxon>Tracheophyta</taxon>
        <taxon>Spermatophyta</taxon>
        <taxon>Magnoliopsida</taxon>
        <taxon>eudicotyledons</taxon>
        <taxon>Gunneridae</taxon>
        <taxon>Pentapetalae</taxon>
        <taxon>rosids</taxon>
        <taxon>fabids</taxon>
        <taxon>Fabales</taxon>
        <taxon>Fabaceae</taxon>
        <taxon>Papilionoideae</taxon>
        <taxon>50 kb inversion clade</taxon>
        <taxon>genistoids sensu lato</taxon>
        <taxon>core genistoids</taxon>
        <taxon>Crotalarieae</taxon>
        <taxon>Crotalaria</taxon>
    </lineage>
</organism>
<evidence type="ECO:0000256" key="1">
    <source>
        <dbReference type="RuleBase" id="RU363044"/>
    </source>
</evidence>
<dbReference type="Proteomes" id="UP001372338">
    <property type="component" value="Unassembled WGS sequence"/>
</dbReference>
<sequence>MDPVFKPQSPDDIDKFISAEIPDKQRHPKLYEAVQKYMAHLSEDILNRQRRIADCEDLILDNDQIKNIALGDIEEMLQSNGRSLRDYPDMPFPMEDVLTNVWERLIVEELNFDRRSLADLLNKLLQTITDEQREAYDKIISKGDIVLNVASSGIASLLVPNGRTAHSRFKIPLIINEDSTCKIKQGSPHTKLLNKAKLIIWDEAPMVSKYCYEALDRCLKDVLRYSPSFNPEKPFGGKVVVLGGDFRQILPVIPKGSREDIVQTTISSSNLWGHCQVLQLTKNMRLTIGSSNLNVNELKDFSDWLLKIGDGLAGESTDGEAEVQIPDEMLIKKSEKALDELIDFAYPQLLKNL</sequence>
<keyword evidence="1" id="KW-0067">ATP-binding</keyword>
<evidence type="ECO:0000313" key="3">
    <source>
        <dbReference type="EMBL" id="KAK7275385.1"/>
    </source>
</evidence>
<protein>
    <recommendedName>
        <fullName evidence="1">ATP-dependent DNA helicase</fullName>
        <ecNumber evidence="1">5.6.2.3</ecNumber>
    </recommendedName>
</protein>
<comment type="cofactor">
    <cofactor evidence="1">
        <name>Mg(2+)</name>
        <dbReference type="ChEBI" id="CHEBI:18420"/>
    </cofactor>
</comment>
<dbReference type="Pfam" id="PF05970">
    <property type="entry name" value="PIF1"/>
    <property type="match status" value="1"/>
</dbReference>
<keyword evidence="1" id="KW-0378">Hydrolase</keyword>
<dbReference type="InterPro" id="IPR027417">
    <property type="entry name" value="P-loop_NTPase"/>
</dbReference>
<dbReference type="SUPFAM" id="SSF52540">
    <property type="entry name" value="P-loop containing nucleoside triphosphate hydrolases"/>
    <property type="match status" value="1"/>
</dbReference>
<keyword evidence="1" id="KW-0547">Nucleotide-binding</keyword>
<comment type="similarity">
    <text evidence="1">Belongs to the helicase family.</text>
</comment>
<keyword evidence="1" id="KW-0347">Helicase</keyword>
<dbReference type="PANTHER" id="PTHR10492:SF101">
    <property type="entry name" value="ATP-DEPENDENT DNA HELICASE"/>
    <property type="match status" value="1"/>
</dbReference>
<evidence type="ECO:0000313" key="4">
    <source>
        <dbReference type="Proteomes" id="UP001372338"/>
    </source>
</evidence>
<keyword evidence="4" id="KW-1185">Reference proteome</keyword>
<dbReference type="AlphaFoldDB" id="A0AAN9FL68"/>
<dbReference type="GO" id="GO:0016787">
    <property type="term" value="F:hydrolase activity"/>
    <property type="evidence" value="ECO:0007669"/>
    <property type="project" value="UniProtKB-KW"/>
</dbReference>
<dbReference type="Gene3D" id="3.40.50.300">
    <property type="entry name" value="P-loop containing nucleotide triphosphate hydrolases"/>
    <property type="match status" value="1"/>
</dbReference>
<dbReference type="GO" id="GO:0006281">
    <property type="term" value="P:DNA repair"/>
    <property type="evidence" value="ECO:0007669"/>
    <property type="project" value="UniProtKB-KW"/>
</dbReference>
<dbReference type="PANTHER" id="PTHR10492">
    <property type="match status" value="1"/>
</dbReference>
<dbReference type="InterPro" id="IPR010285">
    <property type="entry name" value="DNA_helicase_pif1-like_DEAD"/>
</dbReference>
<keyword evidence="1" id="KW-0234">DNA repair</keyword>